<protein>
    <submittedName>
        <fullName evidence="1">Putative ovule protein</fullName>
    </submittedName>
</protein>
<proteinExistence type="predicted"/>
<organism evidence="1">
    <name type="scientific">Solanum chacoense</name>
    <name type="common">Chaco potato</name>
    <dbReference type="NCBI Taxonomy" id="4108"/>
    <lineage>
        <taxon>Eukaryota</taxon>
        <taxon>Viridiplantae</taxon>
        <taxon>Streptophyta</taxon>
        <taxon>Embryophyta</taxon>
        <taxon>Tracheophyta</taxon>
        <taxon>Spermatophyta</taxon>
        <taxon>Magnoliopsida</taxon>
        <taxon>eudicotyledons</taxon>
        <taxon>Gunneridae</taxon>
        <taxon>Pentapetalae</taxon>
        <taxon>asterids</taxon>
        <taxon>lamiids</taxon>
        <taxon>Solanales</taxon>
        <taxon>Solanaceae</taxon>
        <taxon>Solanoideae</taxon>
        <taxon>Solaneae</taxon>
        <taxon>Solanum</taxon>
    </lineage>
</organism>
<sequence length="61" mass="7319">MLLAEKKKSRMIMGRSKCPVKFDLNDLMFCCHYYQLITSYSISFPFTNLVNKFYIYQSTFL</sequence>
<accession>A0A0V0HJU5</accession>
<reference evidence="1" key="1">
    <citation type="submission" date="2015-12" db="EMBL/GenBank/DDBJ databases">
        <title>Gene expression during late stages of embryo sac development: a critical building block for successful pollen-pistil interactions.</title>
        <authorList>
            <person name="Liu Y."/>
            <person name="Joly V."/>
            <person name="Sabar M."/>
            <person name="Matton D.P."/>
        </authorList>
    </citation>
    <scope>NUCLEOTIDE SEQUENCE</scope>
</reference>
<dbReference type="EMBL" id="GEDG01018867">
    <property type="protein sequence ID" value="JAP20424.1"/>
    <property type="molecule type" value="Transcribed_RNA"/>
</dbReference>
<dbReference type="AlphaFoldDB" id="A0A0V0HJU5"/>
<name>A0A0V0HJU5_SOLCH</name>
<evidence type="ECO:0000313" key="1">
    <source>
        <dbReference type="EMBL" id="JAP20424.1"/>
    </source>
</evidence>